<dbReference type="PANTHER" id="PTHR47969">
    <property type="entry name" value="CHROMOSOME-ASSOCIATED KINESIN KIF4A-RELATED"/>
    <property type="match status" value="1"/>
</dbReference>
<dbReference type="GO" id="GO:0007018">
    <property type="term" value="P:microtubule-based movement"/>
    <property type="evidence" value="ECO:0007669"/>
    <property type="project" value="InterPro"/>
</dbReference>
<reference evidence="6 7" key="1">
    <citation type="journal article" date="2011" name="Proc. Natl. Acad. Sci. U.S.A.">
        <title>Niche of harmful alga Aureococcus anophagefferens revealed through ecogenomics.</title>
        <authorList>
            <person name="Gobler C.J."/>
            <person name="Berry D.L."/>
            <person name="Dyhrman S.T."/>
            <person name="Wilhelm S.W."/>
            <person name="Salamov A."/>
            <person name="Lobanov A.V."/>
            <person name="Zhang Y."/>
            <person name="Collier J.L."/>
            <person name="Wurch L.L."/>
            <person name="Kustka A.B."/>
            <person name="Dill B.D."/>
            <person name="Shah M."/>
            <person name="VerBerkmoes N.C."/>
            <person name="Kuo A."/>
            <person name="Terry A."/>
            <person name="Pangilinan J."/>
            <person name="Lindquist E.A."/>
            <person name="Lucas S."/>
            <person name="Paulsen I.T."/>
            <person name="Hattenrath-Lehmann T.K."/>
            <person name="Talmage S.C."/>
            <person name="Walker E.A."/>
            <person name="Koch F."/>
            <person name="Burson A.M."/>
            <person name="Marcoval M.A."/>
            <person name="Tang Y.Z."/>
            <person name="Lecleir G.R."/>
            <person name="Coyne K.J."/>
            <person name="Berg G.M."/>
            <person name="Bertrand E.M."/>
            <person name="Saito M.A."/>
            <person name="Gladyshev V.N."/>
            <person name="Grigoriev I.V."/>
        </authorList>
    </citation>
    <scope>NUCLEOTIDE SEQUENCE [LARGE SCALE GENOMIC DNA]</scope>
    <source>
        <strain evidence="7">CCMP 1984</strain>
    </source>
</reference>
<dbReference type="AlphaFoldDB" id="F0YC55"/>
<keyword evidence="7" id="KW-1185">Reference proteome</keyword>
<dbReference type="PANTHER" id="PTHR47969:SF29">
    <property type="entry name" value="KINESIN-LIKE PROTEIN"/>
    <property type="match status" value="1"/>
</dbReference>
<dbReference type="RefSeq" id="XP_009038062.1">
    <property type="nucleotide sequence ID" value="XM_009039814.1"/>
</dbReference>
<feature type="binding site" evidence="3">
    <location>
        <begin position="43"/>
        <end position="50"/>
    </location>
    <ligand>
        <name>ATP</name>
        <dbReference type="ChEBI" id="CHEBI:30616"/>
    </ligand>
</feature>
<sequence>MICRCDRAFDDGANQLEFFEGSGLIGLLDAVLRGFRSTAFAYGQTGAGKTYTMVGGGGSFGGGRRGGGAFDNFGGGAASGSHDGLLPRSVRHLFARMAEDTEKKFRVRVTCVEVYRESVTDLLTHPSKRKALNVREHPQYGFFVEGLRVAGCATPQRACAVVAQALANRKVGSHQLNERSSRSHALITLYVDAESPPRGGGRAAPTTYGSVTFVDLAGSERLKETKSAGASMVKDAGHINKSLYTLGKVIRGLELMHRSAKAPNVPYRDSALTKLLISSLGGSCKTLMFGCVSSASGSAVNETLRTLDFAARVRGIKNLPKVQVNKHQNLVEQLQEE</sequence>
<dbReference type="PRINTS" id="PR00380">
    <property type="entry name" value="KINESINHEAVY"/>
</dbReference>
<dbReference type="GO" id="GO:0003777">
    <property type="term" value="F:microtubule motor activity"/>
    <property type="evidence" value="ECO:0007669"/>
    <property type="project" value="InterPro"/>
</dbReference>
<evidence type="ECO:0000313" key="7">
    <source>
        <dbReference type="Proteomes" id="UP000002729"/>
    </source>
</evidence>
<dbReference type="GO" id="GO:0005524">
    <property type="term" value="F:ATP binding"/>
    <property type="evidence" value="ECO:0007669"/>
    <property type="project" value="UniProtKB-UniRule"/>
</dbReference>
<dbReference type="EMBL" id="GL833131">
    <property type="protein sequence ID" value="EGB07447.1"/>
    <property type="molecule type" value="Genomic_DNA"/>
</dbReference>
<dbReference type="Gene3D" id="3.40.850.10">
    <property type="entry name" value="Kinesin motor domain"/>
    <property type="match status" value="1"/>
</dbReference>
<feature type="non-terminal residue" evidence="6">
    <location>
        <position position="337"/>
    </location>
</feature>
<accession>F0YC55</accession>
<proteinExistence type="inferred from homology"/>
<evidence type="ECO:0000256" key="3">
    <source>
        <dbReference type="PROSITE-ProRule" id="PRU00283"/>
    </source>
</evidence>
<gene>
    <name evidence="6" type="ORF">AURANDRAFT_27989</name>
</gene>
<dbReference type="eggNOG" id="KOG4280">
    <property type="taxonomic scope" value="Eukaryota"/>
</dbReference>
<dbReference type="GeneID" id="20220459"/>
<dbReference type="GO" id="GO:0007052">
    <property type="term" value="P:mitotic spindle organization"/>
    <property type="evidence" value="ECO:0007669"/>
    <property type="project" value="TreeGrafter"/>
</dbReference>
<evidence type="ECO:0000256" key="4">
    <source>
        <dbReference type="RuleBase" id="RU000394"/>
    </source>
</evidence>
<dbReference type="GO" id="GO:0005875">
    <property type="term" value="C:microtubule associated complex"/>
    <property type="evidence" value="ECO:0007669"/>
    <property type="project" value="TreeGrafter"/>
</dbReference>
<keyword evidence="1 3" id="KW-0547">Nucleotide-binding</keyword>
<evidence type="ECO:0000256" key="1">
    <source>
        <dbReference type="ARBA" id="ARBA00022741"/>
    </source>
</evidence>
<organism evidence="7">
    <name type="scientific">Aureococcus anophagefferens</name>
    <name type="common">Harmful bloom alga</name>
    <dbReference type="NCBI Taxonomy" id="44056"/>
    <lineage>
        <taxon>Eukaryota</taxon>
        <taxon>Sar</taxon>
        <taxon>Stramenopiles</taxon>
        <taxon>Ochrophyta</taxon>
        <taxon>Pelagophyceae</taxon>
        <taxon>Pelagomonadales</taxon>
        <taxon>Pelagomonadaceae</taxon>
        <taxon>Aureococcus</taxon>
    </lineage>
</organism>
<dbReference type="SMART" id="SM00129">
    <property type="entry name" value="KISc"/>
    <property type="match status" value="1"/>
</dbReference>
<dbReference type="KEGG" id="aaf:AURANDRAFT_27989"/>
<dbReference type="InParanoid" id="F0YC55"/>
<dbReference type="InterPro" id="IPR036961">
    <property type="entry name" value="Kinesin_motor_dom_sf"/>
</dbReference>
<feature type="domain" description="Kinesin motor" evidence="5">
    <location>
        <begin position="1"/>
        <end position="316"/>
    </location>
</feature>
<evidence type="ECO:0000259" key="5">
    <source>
        <dbReference type="PROSITE" id="PS50067"/>
    </source>
</evidence>
<dbReference type="OMA" id="VFERTEM"/>
<dbReference type="InterPro" id="IPR001752">
    <property type="entry name" value="Kinesin_motor_dom"/>
</dbReference>
<dbReference type="InterPro" id="IPR019821">
    <property type="entry name" value="Kinesin_motor_CS"/>
</dbReference>
<keyword evidence="3 4" id="KW-0505">Motor protein</keyword>
<keyword evidence="2 3" id="KW-0067">ATP-binding</keyword>
<dbReference type="Pfam" id="PF00225">
    <property type="entry name" value="Kinesin"/>
    <property type="match status" value="1"/>
</dbReference>
<keyword evidence="4" id="KW-0493">Microtubule</keyword>
<name>F0YC55_AURAN</name>
<dbReference type="SUPFAM" id="SSF52540">
    <property type="entry name" value="P-loop containing nucleoside triphosphate hydrolases"/>
    <property type="match status" value="1"/>
</dbReference>
<comment type="similarity">
    <text evidence="3 4">Belongs to the TRAFAC class myosin-kinesin ATPase superfamily. Kinesin family.</text>
</comment>
<dbReference type="InterPro" id="IPR027417">
    <property type="entry name" value="P-loop_NTPase"/>
</dbReference>
<dbReference type="GO" id="GO:0005874">
    <property type="term" value="C:microtubule"/>
    <property type="evidence" value="ECO:0007669"/>
    <property type="project" value="UniProtKB-KW"/>
</dbReference>
<evidence type="ECO:0000256" key="2">
    <source>
        <dbReference type="ARBA" id="ARBA00022840"/>
    </source>
</evidence>
<dbReference type="GO" id="GO:0051231">
    <property type="term" value="P:spindle elongation"/>
    <property type="evidence" value="ECO:0007669"/>
    <property type="project" value="TreeGrafter"/>
</dbReference>
<dbReference type="PROSITE" id="PS00411">
    <property type="entry name" value="KINESIN_MOTOR_1"/>
    <property type="match status" value="1"/>
</dbReference>
<dbReference type="PROSITE" id="PS50067">
    <property type="entry name" value="KINESIN_MOTOR_2"/>
    <property type="match status" value="1"/>
</dbReference>
<evidence type="ECO:0000313" key="6">
    <source>
        <dbReference type="EMBL" id="EGB07447.1"/>
    </source>
</evidence>
<dbReference type="Proteomes" id="UP000002729">
    <property type="component" value="Unassembled WGS sequence"/>
</dbReference>
<dbReference type="OrthoDB" id="3176171at2759"/>
<dbReference type="InterPro" id="IPR027640">
    <property type="entry name" value="Kinesin-like_fam"/>
</dbReference>
<dbReference type="GO" id="GO:0008017">
    <property type="term" value="F:microtubule binding"/>
    <property type="evidence" value="ECO:0007669"/>
    <property type="project" value="InterPro"/>
</dbReference>
<protein>
    <recommendedName>
        <fullName evidence="4">Kinesin-like protein</fullName>
    </recommendedName>
</protein>